<accession>A0A382EUD3</accession>
<feature type="non-terminal residue" evidence="1">
    <location>
        <position position="1"/>
    </location>
</feature>
<feature type="non-terminal residue" evidence="1">
    <location>
        <position position="25"/>
    </location>
</feature>
<name>A0A382EUD3_9ZZZZ</name>
<dbReference type="AlphaFoldDB" id="A0A382EUD3"/>
<evidence type="ECO:0000313" key="1">
    <source>
        <dbReference type="EMBL" id="SVB54386.1"/>
    </source>
</evidence>
<protein>
    <submittedName>
        <fullName evidence="1">Uncharacterized protein</fullName>
    </submittedName>
</protein>
<organism evidence="1">
    <name type="scientific">marine metagenome</name>
    <dbReference type="NCBI Taxonomy" id="408172"/>
    <lineage>
        <taxon>unclassified sequences</taxon>
        <taxon>metagenomes</taxon>
        <taxon>ecological metagenomes</taxon>
    </lineage>
</organism>
<reference evidence="1" key="1">
    <citation type="submission" date="2018-05" db="EMBL/GenBank/DDBJ databases">
        <authorList>
            <person name="Lanie J.A."/>
            <person name="Ng W.-L."/>
            <person name="Kazmierczak K.M."/>
            <person name="Andrzejewski T.M."/>
            <person name="Davidsen T.M."/>
            <person name="Wayne K.J."/>
            <person name="Tettelin H."/>
            <person name="Glass J.I."/>
            <person name="Rusch D."/>
            <person name="Podicherti R."/>
            <person name="Tsui H.-C.T."/>
            <person name="Winkler M.E."/>
        </authorList>
    </citation>
    <scope>NUCLEOTIDE SEQUENCE</scope>
</reference>
<proteinExistence type="predicted"/>
<dbReference type="EMBL" id="UINC01046409">
    <property type="protein sequence ID" value="SVB54386.1"/>
    <property type="molecule type" value="Genomic_DNA"/>
</dbReference>
<gene>
    <name evidence="1" type="ORF">METZ01_LOCUS207240</name>
</gene>
<sequence>VQISWKRNFYILWVAQAAALLGFQS</sequence>